<dbReference type="Proteomes" id="UP001189429">
    <property type="component" value="Unassembled WGS sequence"/>
</dbReference>
<keyword evidence="2" id="KW-1185">Reference proteome</keyword>
<organism evidence="1 2">
    <name type="scientific">Prorocentrum cordatum</name>
    <dbReference type="NCBI Taxonomy" id="2364126"/>
    <lineage>
        <taxon>Eukaryota</taxon>
        <taxon>Sar</taxon>
        <taxon>Alveolata</taxon>
        <taxon>Dinophyceae</taxon>
        <taxon>Prorocentrales</taxon>
        <taxon>Prorocentraceae</taxon>
        <taxon>Prorocentrum</taxon>
    </lineage>
</organism>
<protein>
    <submittedName>
        <fullName evidence="1">Uncharacterized protein</fullName>
    </submittedName>
</protein>
<dbReference type="EMBL" id="CAUYUJ010018014">
    <property type="protein sequence ID" value="CAK0879888.1"/>
    <property type="molecule type" value="Genomic_DNA"/>
</dbReference>
<sequence>MVPLELEGLVASMVYIGVVSGSFASDPIGDMHGRRAGCCGWNPSGQDISVDFSMLCRLQTLVGASMGSGQLACRALLTETTPANGRVVLPSLDFCLRPPRPLSASPRSSAPSA</sequence>
<feature type="non-terminal residue" evidence="1">
    <location>
        <position position="113"/>
    </location>
</feature>
<name>A0ABN9W1K5_9DINO</name>
<proteinExistence type="predicted"/>
<dbReference type="InterPro" id="IPR036259">
    <property type="entry name" value="MFS_trans_sf"/>
</dbReference>
<gene>
    <name evidence="1" type="ORF">PCOR1329_LOCUS63193</name>
</gene>
<reference evidence="1" key="1">
    <citation type="submission" date="2023-10" db="EMBL/GenBank/DDBJ databases">
        <authorList>
            <person name="Chen Y."/>
            <person name="Shah S."/>
            <person name="Dougan E. K."/>
            <person name="Thang M."/>
            <person name="Chan C."/>
        </authorList>
    </citation>
    <scope>NUCLEOTIDE SEQUENCE [LARGE SCALE GENOMIC DNA]</scope>
</reference>
<dbReference type="SUPFAM" id="SSF103473">
    <property type="entry name" value="MFS general substrate transporter"/>
    <property type="match status" value="1"/>
</dbReference>
<accession>A0ABN9W1K5</accession>
<evidence type="ECO:0000313" key="2">
    <source>
        <dbReference type="Proteomes" id="UP001189429"/>
    </source>
</evidence>
<evidence type="ECO:0000313" key="1">
    <source>
        <dbReference type="EMBL" id="CAK0879888.1"/>
    </source>
</evidence>
<dbReference type="Gene3D" id="1.20.1250.20">
    <property type="entry name" value="MFS general substrate transporter like domains"/>
    <property type="match status" value="1"/>
</dbReference>
<comment type="caution">
    <text evidence="1">The sequence shown here is derived from an EMBL/GenBank/DDBJ whole genome shotgun (WGS) entry which is preliminary data.</text>
</comment>